<keyword evidence="2" id="KW-1185">Reference proteome</keyword>
<accession>A0A841FXX3</accession>
<protein>
    <submittedName>
        <fullName evidence="1">Uncharacterized protein</fullName>
    </submittedName>
</protein>
<evidence type="ECO:0000313" key="2">
    <source>
        <dbReference type="Proteomes" id="UP000548476"/>
    </source>
</evidence>
<organism evidence="1 2">
    <name type="scientific">Phytomonospora endophytica</name>
    <dbReference type="NCBI Taxonomy" id="714109"/>
    <lineage>
        <taxon>Bacteria</taxon>
        <taxon>Bacillati</taxon>
        <taxon>Actinomycetota</taxon>
        <taxon>Actinomycetes</taxon>
        <taxon>Micromonosporales</taxon>
        <taxon>Micromonosporaceae</taxon>
        <taxon>Phytomonospora</taxon>
    </lineage>
</organism>
<proteinExistence type="predicted"/>
<sequence length="192" mass="21756">MTSWWELAIPAAAGVLGGLGGAAVSGWFGRSNTADAFEREAEERRRRHFLDDRRSSYVRFLAALREWEPRRDRDWKMRAAADNASHTDAQRDDAMRRWRQSREESEPYFRKLIEAQQEILLLAPRHIRDLAISLVVESSRGGKTGRLMEEFLQAVRFDLGTDPDLRAAGSPLLETSGVFQDGVPSLSADDQP</sequence>
<dbReference type="Proteomes" id="UP000548476">
    <property type="component" value="Unassembled WGS sequence"/>
</dbReference>
<dbReference type="RefSeq" id="WP_184790996.1">
    <property type="nucleotide sequence ID" value="NZ_BONT01000047.1"/>
</dbReference>
<name>A0A841FXX3_9ACTN</name>
<dbReference type="EMBL" id="JACHGT010000015">
    <property type="protein sequence ID" value="MBB6038207.1"/>
    <property type="molecule type" value="Genomic_DNA"/>
</dbReference>
<reference evidence="1 2" key="1">
    <citation type="submission" date="2020-08" db="EMBL/GenBank/DDBJ databases">
        <title>Genomic Encyclopedia of Type Strains, Phase IV (KMG-IV): sequencing the most valuable type-strain genomes for metagenomic binning, comparative biology and taxonomic classification.</title>
        <authorList>
            <person name="Goeker M."/>
        </authorList>
    </citation>
    <scope>NUCLEOTIDE SEQUENCE [LARGE SCALE GENOMIC DNA]</scope>
    <source>
        <strain evidence="1 2">YIM 65646</strain>
    </source>
</reference>
<evidence type="ECO:0000313" key="1">
    <source>
        <dbReference type="EMBL" id="MBB6038207.1"/>
    </source>
</evidence>
<gene>
    <name evidence="1" type="ORF">HNR73_006087</name>
</gene>
<dbReference type="AlphaFoldDB" id="A0A841FXX3"/>
<comment type="caution">
    <text evidence="1">The sequence shown here is derived from an EMBL/GenBank/DDBJ whole genome shotgun (WGS) entry which is preliminary data.</text>
</comment>